<evidence type="ECO:0000313" key="4">
    <source>
        <dbReference type="Proteomes" id="UP000602284"/>
    </source>
</evidence>
<proteinExistence type="predicted"/>
<keyword evidence="4" id="KW-1185">Reference proteome</keyword>
<feature type="region of interest" description="Disordered" evidence="1">
    <location>
        <begin position="297"/>
        <end position="332"/>
    </location>
</feature>
<protein>
    <recommendedName>
        <fullName evidence="2">DUF5704 domain-containing protein</fullName>
    </recommendedName>
</protein>
<dbReference type="EMBL" id="JAEQNB010000008">
    <property type="protein sequence ID" value="MBL0389001.1"/>
    <property type="molecule type" value="Genomic_DNA"/>
</dbReference>
<dbReference type="RefSeq" id="WP_201638004.1">
    <property type="nucleotide sequence ID" value="NZ_JAEQNB010000008.1"/>
</dbReference>
<evidence type="ECO:0000259" key="2">
    <source>
        <dbReference type="Pfam" id="PF18964"/>
    </source>
</evidence>
<name>A0ABS1JFE6_9BACL</name>
<evidence type="ECO:0000256" key="1">
    <source>
        <dbReference type="SAM" id="MobiDB-lite"/>
    </source>
</evidence>
<evidence type="ECO:0000313" key="3">
    <source>
        <dbReference type="EMBL" id="MBL0389001.1"/>
    </source>
</evidence>
<dbReference type="InterPro" id="IPR043759">
    <property type="entry name" value="DUF5704"/>
</dbReference>
<accession>A0ABS1JFE6</accession>
<dbReference type="Pfam" id="PF18964">
    <property type="entry name" value="DUF5704"/>
    <property type="match status" value="1"/>
</dbReference>
<gene>
    <name evidence="3" type="ORF">JJB07_20630</name>
</gene>
<organism evidence="3 4">
    <name type="scientific">Tumebacillus amylolyticus</name>
    <dbReference type="NCBI Taxonomy" id="2801339"/>
    <lineage>
        <taxon>Bacteria</taxon>
        <taxon>Bacillati</taxon>
        <taxon>Bacillota</taxon>
        <taxon>Bacilli</taxon>
        <taxon>Bacillales</taxon>
        <taxon>Alicyclobacillaceae</taxon>
        <taxon>Tumebacillus</taxon>
    </lineage>
</organism>
<dbReference type="Proteomes" id="UP000602284">
    <property type="component" value="Unassembled WGS sequence"/>
</dbReference>
<feature type="domain" description="DUF5704" evidence="2">
    <location>
        <begin position="329"/>
        <end position="513"/>
    </location>
</feature>
<reference evidence="3 4" key="1">
    <citation type="submission" date="2021-01" db="EMBL/GenBank/DDBJ databases">
        <title>Tumebacillus sp. strain ITR2 16S ribosomal RNA gene Genome sequencing and assembly.</title>
        <authorList>
            <person name="Kang M."/>
        </authorList>
    </citation>
    <scope>NUCLEOTIDE SEQUENCE [LARGE SCALE GENOMIC DNA]</scope>
    <source>
        <strain evidence="3 4">ITR2</strain>
    </source>
</reference>
<sequence length="1102" mass="123377">MTTYFRVNIDQVNEALKSIGYGGYIYTHHVYLNSIFHIYHPQTGEIESKAYYSPQDIFGAAAWQAIGTMGQYYDIETPISPVKVDGMCFLSDGTTVPCNNSSTVVSGYYVNHIKPGSLHVGDTASFSFQNQITWNGNDYVLYQSYITPFDNWDQHDSVVDGNDPLTRNITADPGGNKIVGMYKPKSTVSVTGIIDGPTEADSKATEVDGTFSFDAISKGADLSKYEITNTVNCYFVKTSDKNGPLSGKSDGRGGLPIKIQLSGAASTKASITIKAYDVNNGTDQTTAEHTVVLFNAPAPAESGGGRDVDPNSTGKIGADPVPGGTTDKFNVTQGIPTHETLYTQAGGKRYLYDYHYQQVSKTKDYPITVQKTFHLTWEEEVETGTDPDGNPITEWQPREDTQVISQPYTIKRNYSYWMVDSLNVFKMSYATMDNYALPGTVTMYPQTYNAPSVVADHHADEAWHLTEPKYPNPYMIPDVEEVSGGQNGKPNPPTEDWRGDAEKQILKIKVRNDDFSFDNLPQKRMDSAWQDETTQKPLDIPAPAQYTDADRKFYQNHLYIDTYKINKLLQPSSGNVHYTPTGTTIPGSAPDVVDNIDNINPVTVHTPTVAYFEVADDRPHNQMTVPDTTRRSLILTRDFKVFVPTNGQHQTYQNYGNRDYAEYIASRQVWFPFDVYMDKQWKKAGQWLTIPKAYQEYTFTLPVWVNEGDYDVKFRSLAENSPIKETDTTYNNPSQEENQANLNLAHHIATKVLPVKVIGRLFDFKITDVADYNWELVFRPAKGSRDILPNRSYWIGDQDFNGDKRNPTVAPPFELPLGPNSSPLAGYGYNAVKTGYHFKFDMKTVGNMYGLTDGVRITPTFSFVTKDGKTRYDNVDLYYSTNSNPFIKIGSPEDTQQRQLVLNTPLRNVTPTEFTDTATFLYDRVFNDLGRSKAGDRTLYISNYLYKAEKPTAIGTAYSWQLLASGVRTFIGTHNPDAGDAALANASVQKWYGEYSLPAAVKVVRSGTDLSSQNSLDDHSPIWLKNGYIIVNFNIETIQNGNTSAPHLQYIHGPLDNQWHMEGMRSSFADADGNTFQIADGDVLYYHADQSSYDDLGTYVPH</sequence>
<comment type="caution">
    <text evidence="3">The sequence shown here is derived from an EMBL/GenBank/DDBJ whole genome shotgun (WGS) entry which is preliminary data.</text>
</comment>